<evidence type="ECO:0000313" key="2">
    <source>
        <dbReference type="EMBL" id="VDI55011.1"/>
    </source>
</evidence>
<gene>
    <name evidence="2" type="ORF">MGAL_10B033317</name>
</gene>
<evidence type="ECO:0000313" key="3">
    <source>
        <dbReference type="Proteomes" id="UP000596742"/>
    </source>
</evidence>
<name>A0A8B6FX17_MYTGA</name>
<keyword evidence="1" id="KW-0175">Coiled coil</keyword>
<dbReference type="AlphaFoldDB" id="A0A8B6FX17"/>
<sequence>MYLTSAHMMNSLIGMMTVLLGILFVPAIAMKRCHKDASCAATKQEVVRLTAEKQALKQELDRCVTRQETNAECIEDLRVCRNQLNQTTSELTTCNGELLSFTSIQTRFQECNINTGASQCRADGCFWGCYDLALRELYNISNVA</sequence>
<protein>
    <submittedName>
        <fullName evidence="2">Uncharacterized protein</fullName>
    </submittedName>
</protein>
<comment type="caution">
    <text evidence="2">The sequence shown here is derived from an EMBL/GenBank/DDBJ whole genome shotgun (WGS) entry which is preliminary data.</text>
</comment>
<keyword evidence="3" id="KW-1185">Reference proteome</keyword>
<organism evidence="2 3">
    <name type="scientific">Mytilus galloprovincialis</name>
    <name type="common">Mediterranean mussel</name>
    <dbReference type="NCBI Taxonomy" id="29158"/>
    <lineage>
        <taxon>Eukaryota</taxon>
        <taxon>Metazoa</taxon>
        <taxon>Spiralia</taxon>
        <taxon>Lophotrochozoa</taxon>
        <taxon>Mollusca</taxon>
        <taxon>Bivalvia</taxon>
        <taxon>Autobranchia</taxon>
        <taxon>Pteriomorphia</taxon>
        <taxon>Mytilida</taxon>
        <taxon>Mytiloidea</taxon>
        <taxon>Mytilidae</taxon>
        <taxon>Mytilinae</taxon>
        <taxon>Mytilus</taxon>
    </lineage>
</organism>
<feature type="coiled-coil region" evidence="1">
    <location>
        <begin position="39"/>
        <end position="66"/>
    </location>
</feature>
<evidence type="ECO:0000256" key="1">
    <source>
        <dbReference type="SAM" id="Coils"/>
    </source>
</evidence>
<dbReference type="Proteomes" id="UP000596742">
    <property type="component" value="Unassembled WGS sequence"/>
</dbReference>
<proteinExistence type="predicted"/>
<accession>A0A8B6FX17</accession>
<dbReference type="EMBL" id="UYJE01007462">
    <property type="protein sequence ID" value="VDI55011.1"/>
    <property type="molecule type" value="Genomic_DNA"/>
</dbReference>
<reference evidence="2" key="1">
    <citation type="submission" date="2018-11" db="EMBL/GenBank/DDBJ databases">
        <authorList>
            <person name="Alioto T."/>
            <person name="Alioto T."/>
        </authorList>
    </citation>
    <scope>NUCLEOTIDE SEQUENCE</scope>
</reference>